<organism evidence="6 7">
    <name type="scientific">Garciella nitratireducens DSM 15102</name>
    <dbReference type="NCBI Taxonomy" id="1121911"/>
    <lineage>
        <taxon>Bacteria</taxon>
        <taxon>Bacillati</taxon>
        <taxon>Bacillota</taxon>
        <taxon>Clostridia</taxon>
        <taxon>Eubacteriales</taxon>
        <taxon>Eubacteriaceae</taxon>
        <taxon>Garciella</taxon>
    </lineage>
</organism>
<dbReference type="InterPro" id="IPR036588">
    <property type="entry name" value="CobH/CbiC_sf"/>
</dbReference>
<dbReference type="UniPathway" id="UPA00148"/>
<keyword evidence="3" id="KW-0169">Cobalamin biosynthesis</keyword>
<feature type="domain" description="Cobalamin biosynthesis precorrin-8X methylmutase CobH/CbiC" evidence="5">
    <location>
        <begin position="9"/>
        <end position="201"/>
    </location>
</feature>
<dbReference type="InterPro" id="IPR003722">
    <property type="entry name" value="Cbl_synth_CobH/CbiC"/>
</dbReference>
<evidence type="ECO:0000256" key="4">
    <source>
        <dbReference type="ARBA" id="ARBA00023235"/>
    </source>
</evidence>
<comment type="pathway">
    <text evidence="1">Cofactor biosynthesis; adenosylcobalamin biosynthesis.</text>
</comment>
<evidence type="ECO:0000313" key="6">
    <source>
        <dbReference type="EMBL" id="SJZ42159.1"/>
    </source>
</evidence>
<gene>
    <name evidence="6" type="ORF">SAMN02745973_00540</name>
</gene>
<name>A0A1T4KIB0_9FIRM</name>
<dbReference type="PANTHER" id="PTHR43588:SF1">
    <property type="entry name" value="COBALT-PRECORRIN-8 METHYLMUTASE"/>
    <property type="match status" value="1"/>
</dbReference>
<dbReference type="Proteomes" id="UP000196365">
    <property type="component" value="Unassembled WGS sequence"/>
</dbReference>
<evidence type="ECO:0000256" key="1">
    <source>
        <dbReference type="ARBA" id="ARBA00004953"/>
    </source>
</evidence>
<protein>
    <submittedName>
        <fullName evidence="6">Precorrin-8X methylmutase</fullName>
    </submittedName>
</protein>
<evidence type="ECO:0000259" key="5">
    <source>
        <dbReference type="Pfam" id="PF02570"/>
    </source>
</evidence>
<keyword evidence="7" id="KW-1185">Reference proteome</keyword>
<accession>A0A1T4KIB0</accession>
<dbReference type="RefSeq" id="WP_087677981.1">
    <property type="nucleotide sequence ID" value="NZ_FUWV01000002.1"/>
</dbReference>
<dbReference type="PANTHER" id="PTHR43588">
    <property type="entry name" value="COBALT-PRECORRIN-8 METHYLMUTASE"/>
    <property type="match status" value="1"/>
</dbReference>
<dbReference type="EMBL" id="FUWV01000002">
    <property type="protein sequence ID" value="SJZ42159.1"/>
    <property type="molecule type" value="Genomic_DNA"/>
</dbReference>
<evidence type="ECO:0000313" key="7">
    <source>
        <dbReference type="Proteomes" id="UP000196365"/>
    </source>
</evidence>
<evidence type="ECO:0000256" key="2">
    <source>
        <dbReference type="ARBA" id="ARBA00009774"/>
    </source>
</evidence>
<keyword evidence="4" id="KW-0413">Isomerase</keyword>
<reference evidence="6 7" key="1">
    <citation type="submission" date="2017-02" db="EMBL/GenBank/DDBJ databases">
        <authorList>
            <person name="Peterson S.W."/>
        </authorList>
    </citation>
    <scope>NUCLEOTIDE SEQUENCE [LARGE SCALE GENOMIC DNA]</scope>
    <source>
        <strain evidence="6 7">DSM 15102</strain>
    </source>
</reference>
<evidence type="ECO:0000256" key="3">
    <source>
        <dbReference type="ARBA" id="ARBA00022573"/>
    </source>
</evidence>
<dbReference type="AlphaFoldDB" id="A0A1T4KIB0"/>
<dbReference type="OrthoDB" id="9780708at2"/>
<dbReference type="Gene3D" id="3.40.50.10230">
    <property type="entry name" value="Cobalamin biosynthesis CobH/CbiC, precorrin-8X methylmutase"/>
    <property type="match status" value="1"/>
</dbReference>
<dbReference type="GO" id="GO:0009236">
    <property type="term" value="P:cobalamin biosynthetic process"/>
    <property type="evidence" value="ECO:0007669"/>
    <property type="project" value="UniProtKB-UniPathway"/>
</dbReference>
<sequence length="205" mass="22632">MNYRNDPQEIEKKSFEIIASELGVHFSDSRVEAIVKRVIHTTADFEYAKLLEFSPTAIEEGIKALKEGGSIYCDTNMIVAGVNKKSFNRFGGHLYNFVHEEEVCVEAKKRGVTRSIIAIEKALEKKDIKIFAIGNAPTALYTLLEKCKEGYPKPNLIIGVPVGFVGAAESKEELKKHDIPYILTSGRKGGSTVAVAIINALEKCI</sequence>
<dbReference type="Pfam" id="PF02570">
    <property type="entry name" value="CbiC"/>
    <property type="match status" value="1"/>
</dbReference>
<dbReference type="GO" id="GO:0016993">
    <property type="term" value="F:precorrin-8X methylmutase activity"/>
    <property type="evidence" value="ECO:0007669"/>
    <property type="project" value="InterPro"/>
</dbReference>
<dbReference type="SUPFAM" id="SSF63965">
    <property type="entry name" value="Precorrin-8X methylmutase CbiC/CobH"/>
    <property type="match status" value="1"/>
</dbReference>
<comment type="similarity">
    <text evidence="2">Belongs to the CobH/CbiC family.</text>
</comment>
<proteinExistence type="inferred from homology"/>